<evidence type="ECO:0000256" key="8">
    <source>
        <dbReference type="ARBA" id="ARBA00026184"/>
    </source>
</evidence>
<dbReference type="InterPro" id="IPR036322">
    <property type="entry name" value="WD40_repeat_dom_sf"/>
</dbReference>
<dbReference type="GO" id="GO:0000398">
    <property type="term" value="P:mRNA splicing, via spliceosome"/>
    <property type="evidence" value="ECO:0007669"/>
    <property type="project" value="InterPro"/>
</dbReference>
<dbReference type="InterPro" id="IPR045184">
    <property type="entry name" value="SMU1"/>
</dbReference>
<keyword evidence="3" id="KW-0507">mRNA processing</keyword>
<evidence type="ECO:0000256" key="6">
    <source>
        <dbReference type="ARBA" id="ARBA00023242"/>
    </source>
</evidence>
<evidence type="ECO:0000256" key="7">
    <source>
        <dbReference type="ARBA" id="ARBA00025801"/>
    </source>
</evidence>
<keyword evidence="2 9" id="KW-0853">WD repeat</keyword>
<protein>
    <recommendedName>
        <fullName evidence="8">WD40 repeat-containing protein SMU1</fullName>
    </recommendedName>
</protein>
<dbReference type="PROSITE" id="PS00678">
    <property type="entry name" value="WD_REPEATS_1"/>
    <property type="match status" value="1"/>
</dbReference>
<evidence type="ECO:0000256" key="4">
    <source>
        <dbReference type="ARBA" id="ARBA00022737"/>
    </source>
</evidence>
<evidence type="ECO:0000256" key="3">
    <source>
        <dbReference type="ARBA" id="ARBA00022664"/>
    </source>
</evidence>
<dbReference type="InterPro" id="IPR006594">
    <property type="entry name" value="LisH"/>
</dbReference>
<accession>A0A7S3C7G3</accession>
<evidence type="ECO:0000256" key="1">
    <source>
        <dbReference type="ARBA" id="ARBA00004324"/>
    </source>
</evidence>
<feature type="domain" description="CTLH" evidence="10">
    <location>
        <begin position="40"/>
        <end position="92"/>
    </location>
</feature>
<evidence type="ECO:0000313" key="11">
    <source>
        <dbReference type="EMBL" id="CAE0188202.1"/>
    </source>
</evidence>
<dbReference type="PROSITE" id="PS50294">
    <property type="entry name" value="WD_REPEATS_REGION"/>
    <property type="match status" value="3"/>
</dbReference>
<keyword evidence="5" id="KW-0508">mRNA splicing</keyword>
<organism evidence="11">
    <name type="scientific">Chloropicon roscoffensis</name>
    <dbReference type="NCBI Taxonomy" id="1461544"/>
    <lineage>
        <taxon>Eukaryota</taxon>
        <taxon>Viridiplantae</taxon>
        <taxon>Chlorophyta</taxon>
        <taxon>Chloropicophyceae</taxon>
        <taxon>Chloropicales</taxon>
        <taxon>Chloropicaceae</taxon>
        <taxon>Chloropicon</taxon>
    </lineage>
</organism>
<feature type="repeat" description="WD" evidence="9">
    <location>
        <begin position="216"/>
        <end position="250"/>
    </location>
</feature>
<dbReference type="EMBL" id="HBHZ01001629">
    <property type="protein sequence ID" value="CAE0188202.1"/>
    <property type="molecule type" value="Transcribed_RNA"/>
</dbReference>
<dbReference type="InterPro" id="IPR006595">
    <property type="entry name" value="CTLH_C"/>
</dbReference>
<dbReference type="SMART" id="SM00320">
    <property type="entry name" value="WD40"/>
    <property type="match status" value="4"/>
</dbReference>
<dbReference type="InterPro" id="IPR019775">
    <property type="entry name" value="WD40_repeat_CS"/>
</dbReference>
<dbReference type="InterPro" id="IPR015943">
    <property type="entry name" value="WD40/YVTN_repeat-like_dom_sf"/>
</dbReference>
<feature type="repeat" description="WD" evidence="9">
    <location>
        <begin position="302"/>
        <end position="343"/>
    </location>
</feature>
<keyword evidence="6" id="KW-0539">Nucleus</keyword>
<dbReference type="InterPro" id="IPR001680">
    <property type="entry name" value="WD40_rpt"/>
</dbReference>
<evidence type="ECO:0000256" key="9">
    <source>
        <dbReference type="PROSITE-ProRule" id="PRU00221"/>
    </source>
</evidence>
<proteinExistence type="inferred from homology"/>
<reference evidence="11" key="1">
    <citation type="submission" date="2021-01" db="EMBL/GenBank/DDBJ databases">
        <authorList>
            <person name="Corre E."/>
            <person name="Pelletier E."/>
            <person name="Niang G."/>
            <person name="Scheremetjew M."/>
            <person name="Finn R."/>
            <person name="Kale V."/>
            <person name="Holt S."/>
            <person name="Cochrane G."/>
            <person name="Meng A."/>
            <person name="Brown T."/>
            <person name="Cohen L."/>
        </authorList>
    </citation>
    <scope>NUCLEOTIDE SEQUENCE</scope>
    <source>
        <strain evidence="11">RCC1871</strain>
    </source>
</reference>
<sequence length="512" mass="57048">MTLQIEAGDVIKIILQFCKENNLSRSFEAIQNECQTSLNTIDSIDSFVSNVNNGRWDKVLSQVGNLQVPQKKLQDLYEHVVLEMTEAKELDVARTILRQTQVMSVLRKEDERRYLRLENLMGRVFVDASDLYPETTRDKRRSKIASDLAQEVSVIPPSRLMTIVGQALKWQRLQGALPDGAEIDLLRGVAVGKLDEEERCPTTLRSTIKFGKDCHVECASFSPDGLVLATGSVDGFLEIWDAATYKLKRDLSYQAQDKFMLHSCPILCVAFSRDGELICSGDQQGAIKVWRYRSGQCIRTIQGAHSEGVTTVRFSRCGGQVLSGSFDGVVRVHGLKSGRVLKEFRGHTSYVNHALYYADGSRVLTASSDGTVAIWEAKTTEMAKRMSPPRRHAGDEATVLSVHPYPKNVDYFVVCNRSPSMYLMTQEGQVVRSFECEGEDAKDFVAACVSTRGEYVYGLAADGKLHAFQMETGRLEETVEVAEGEPIGLCHHPLQNVIATFSENPKVKIFGV</sequence>
<dbReference type="PANTHER" id="PTHR22848">
    <property type="entry name" value="WD40 REPEAT PROTEIN"/>
    <property type="match status" value="1"/>
</dbReference>
<gene>
    <name evidence="11" type="ORF">CROS1456_LOCUS1270</name>
</gene>
<feature type="repeat" description="WD" evidence="9">
    <location>
        <begin position="344"/>
        <end position="385"/>
    </location>
</feature>
<dbReference type="PROSITE" id="PS50896">
    <property type="entry name" value="LISH"/>
    <property type="match status" value="1"/>
</dbReference>
<dbReference type="PROSITE" id="PS50082">
    <property type="entry name" value="WD_REPEATS_2"/>
    <property type="match status" value="4"/>
</dbReference>
<evidence type="ECO:0000259" key="10">
    <source>
        <dbReference type="PROSITE" id="PS50897"/>
    </source>
</evidence>
<feature type="repeat" description="WD" evidence="9">
    <location>
        <begin position="259"/>
        <end position="300"/>
    </location>
</feature>
<comment type="subcellular location">
    <subcellularLocation>
        <location evidence="1">Nucleus speckle</location>
    </subcellularLocation>
</comment>
<evidence type="ECO:0000256" key="5">
    <source>
        <dbReference type="ARBA" id="ARBA00023187"/>
    </source>
</evidence>
<dbReference type="CDD" id="cd00200">
    <property type="entry name" value="WD40"/>
    <property type="match status" value="1"/>
</dbReference>
<dbReference type="PROSITE" id="PS50897">
    <property type="entry name" value="CTLH"/>
    <property type="match status" value="1"/>
</dbReference>
<name>A0A7S3C7G3_9CHLO</name>
<dbReference type="AlphaFoldDB" id="A0A7S3C7G3"/>
<dbReference type="Pfam" id="PF00400">
    <property type="entry name" value="WD40"/>
    <property type="match status" value="4"/>
</dbReference>
<evidence type="ECO:0000256" key="2">
    <source>
        <dbReference type="ARBA" id="ARBA00022574"/>
    </source>
</evidence>
<dbReference type="InterPro" id="IPR054532">
    <property type="entry name" value="TPL_SMU1_LisH-like"/>
</dbReference>
<keyword evidence="4" id="KW-0677">Repeat</keyword>
<dbReference type="Pfam" id="PF17814">
    <property type="entry name" value="LisH_TPL"/>
    <property type="match status" value="1"/>
</dbReference>
<comment type="similarity">
    <text evidence="7">Belongs to the WD repeat SMU1 family.</text>
</comment>
<dbReference type="GO" id="GO:0016607">
    <property type="term" value="C:nuclear speck"/>
    <property type="evidence" value="ECO:0007669"/>
    <property type="project" value="UniProtKB-SubCell"/>
</dbReference>
<dbReference type="Gene3D" id="2.130.10.10">
    <property type="entry name" value="YVTN repeat-like/Quinoprotein amine dehydrogenase"/>
    <property type="match status" value="1"/>
</dbReference>
<dbReference type="SUPFAM" id="SSF50978">
    <property type="entry name" value="WD40 repeat-like"/>
    <property type="match status" value="1"/>
</dbReference>